<dbReference type="GO" id="GO:0036054">
    <property type="term" value="F:protein-malonyllysine demalonylase activity"/>
    <property type="evidence" value="ECO:0007669"/>
    <property type="project" value="InterPro"/>
</dbReference>
<keyword evidence="2 3" id="KW-0520">NAD</keyword>
<dbReference type="NCBIfam" id="NF001753">
    <property type="entry name" value="PRK00481.1-3"/>
    <property type="match status" value="1"/>
</dbReference>
<feature type="binding site" evidence="3">
    <location>
        <position position="229"/>
    </location>
    <ligand>
        <name>NAD(+)</name>
        <dbReference type="ChEBI" id="CHEBI:57540"/>
    </ligand>
</feature>
<dbReference type="CDD" id="cd01412">
    <property type="entry name" value="SIRT5_Af1_CobB"/>
    <property type="match status" value="1"/>
</dbReference>
<feature type="binding site" evidence="3">
    <location>
        <position position="69"/>
    </location>
    <ligand>
        <name>substrate</name>
    </ligand>
</feature>
<evidence type="ECO:0000256" key="2">
    <source>
        <dbReference type="ARBA" id="ARBA00023027"/>
    </source>
</evidence>
<dbReference type="Gene3D" id="3.40.50.1220">
    <property type="entry name" value="TPP-binding domain"/>
    <property type="match status" value="1"/>
</dbReference>
<dbReference type="InterPro" id="IPR029035">
    <property type="entry name" value="DHS-like_NAD/FAD-binding_dom"/>
</dbReference>
<comment type="caution">
    <text evidence="3 4">Lacks conserved residue(s) required for the propagation of feature annotation.</text>
</comment>
<dbReference type="InterPro" id="IPR003000">
    <property type="entry name" value="Sirtuin"/>
</dbReference>
<dbReference type="EC" id="2.3.1.286" evidence="3"/>
<feature type="binding site" evidence="3">
    <location>
        <position position="66"/>
    </location>
    <ligand>
        <name>substrate</name>
    </ligand>
</feature>
<comment type="subcellular location">
    <subcellularLocation>
        <location evidence="3">Cytoplasm</location>
    </subcellularLocation>
</comment>
<proteinExistence type="inferred from homology"/>
<dbReference type="GO" id="GO:0005737">
    <property type="term" value="C:cytoplasm"/>
    <property type="evidence" value="ECO:0007669"/>
    <property type="project" value="UniProtKB-SubCell"/>
</dbReference>
<dbReference type="OrthoDB" id="9800582at2"/>
<comment type="similarity">
    <text evidence="3">Belongs to the sirtuin family. Class III subfamily.</text>
</comment>
<keyword evidence="3" id="KW-0963">Cytoplasm</keyword>
<dbReference type="InterPro" id="IPR026591">
    <property type="entry name" value="Sirtuin_cat_small_dom_sf"/>
</dbReference>
<dbReference type="GO" id="GO:0070403">
    <property type="term" value="F:NAD+ binding"/>
    <property type="evidence" value="ECO:0007669"/>
    <property type="project" value="UniProtKB-UniRule"/>
</dbReference>
<comment type="catalytic activity">
    <reaction evidence="3">
        <text>N(6)-acetyl-L-lysyl-[protein] + NAD(+) + H2O = 2''-O-acetyl-ADP-D-ribose + nicotinamide + L-lysyl-[protein]</text>
        <dbReference type="Rhea" id="RHEA:43636"/>
        <dbReference type="Rhea" id="RHEA-COMP:9752"/>
        <dbReference type="Rhea" id="RHEA-COMP:10731"/>
        <dbReference type="ChEBI" id="CHEBI:15377"/>
        <dbReference type="ChEBI" id="CHEBI:17154"/>
        <dbReference type="ChEBI" id="CHEBI:29969"/>
        <dbReference type="ChEBI" id="CHEBI:57540"/>
        <dbReference type="ChEBI" id="CHEBI:61930"/>
        <dbReference type="ChEBI" id="CHEBI:83767"/>
        <dbReference type="EC" id="2.3.1.286"/>
    </reaction>
</comment>
<comment type="function">
    <text evidence="3">NAD-dependent lysine deacetylase and desuccinylase that specifically removes acetyl and succinyl groups on target proteins. Modulates the activities of several proteins which are inactive in their acylated form.</text>
</comment>
<comment type="domain">
    <text evidence="3">2 residues (Tyr-66 and Arg-69) present in a large hydrophobic pocket are probably involved in substrate specificity. They are important for desuccinylation activity, but dispensable for deacetylation activity.</text>
</comment>
<dbReference type="PROSITE" id="PS50305">
    <property type="entry name" value="SIRTUIN"/>
    <property type="match status" value="1"/>
</dbReference>
<feature type="binding site" evidence="3">
    <location>
        <begin position="211"/>
        <end position="213"/>
    </location>
    <ligand>
        <name>NAD(+)</name>
        <dbReference type="ChEBI" id="CHEBI:57540"/>
    </ligand>
</feature>
<organism evidence="6 7">
    <name type="scientific">Alkalilimnicola ehrlichii</name>
    <dbReference type="NCBI Taxonomy" id="351052"/>
    <lineage>
        <taxon>Bacteria</taxon>
        <taxon>Pseudomonadati</taxon>
        <taxon>Pseudomonadota</taxon>
        <taxon>Gammaproteobacteria</taxon>
        <taxon>Chromatiales</taxon>
        <taxon>Ectothiorhodospiraceae</taxon>
        <taxon>Alkalilimnicola</taxon>
    </lineage>
</organism>
<dbReference type="GO" id="GO:0036055">
    <property type="term" value="F:protein-succinyllysine desuccinylase activity"/>
    <property type="evidence" value="ECO:0007669"/>
    <property type="project" value="UniProtKB-UniRule"/>
</dbReference>
<dbReference type="InterPro" id="IPR026590">
    <property type="entry name" value="Ssirtuin_cat_dom"/>
</dbReference>
<dbReference type="Proteomes" id="UP000256763">
    <property type="component" value="Unassembled WGS sequence"/>
</dbReference>
<feature type="active site" description="Proton acceptor" evidence="3">
    <location>
        <position position="118"/>
    </location>
</feature>
<comment type="cofactor">
    <cofactor evidence="3">
        <name>Zn(2+)</name>
        <dbReference type="ChEBI" id="CHEBI:29105"/>
    </cofactor>
    <text evidence="3">Binds 1 zinc ion per subunit.</text>
</comment>
<dbReference type="AlphaFoldDB" id="A0A3E0WUL5"/>
<dbReference type="GO" id="GO:0008270">
    <property type="term" value="F:zinc ion binding"/>
    <property type="evidence" value="ECO:0007669"/>
    <property type="project" value="UniProtKB-UniRule"/>
</dbReference>
<feature type="binding site" evidence="3">
    <location>
        <begin position="100"/>
        <end position="103"/>
    </location>
    <ligand>
        <name>NAD(+)</name>
        <dbReference type="ChEBI" id="CHEBI:57540"/>
    </ligand>
</feature>
<dbReference type="EMBL" id="NFZW01000011">
    <property type="protein sequence ID" value="RFA35675.1"/>
    <property type="molecule type" value="Genomic_DNA"/>
</dbReference>
<name>A0A3E0WUL5_9GAMM</name>
<sequence>MVTPELIDALKNSRRVAAITGAGISAESGIPTFRDAQTGLWAKYDPMQLATPEAFLENPERVWNWYAWRRELLAACRPNKGHQALSRIARHIPEFQLITQNVDGLHQAAGSQDVIELHGNIQRTKCFDHGHTVEQWDAQQAPPPCPYCGSLLRPDVVWFGEMLPVQALQQAEQAAARCEVFLSIGTSGQVYPAADLAYQALASGAMVVEINAEPTPLTARAHYAFTGKAGDQLPRLLAEIWQESVPDA</sequence>
<dbReference type="PANTHER" id="PTHR11085:SF4">
    <property type="entry name" value="NAD-DEPENDENT PROTEIN DEACYLASE"/>
    <property type="match status" value="1"/>
</dbReference>
<dbReference type="InterPro" id="IPR050134">
    <property type="entry name" value="NAD-dep_sirtuin_deacylases"/>
</dbReference>
<evidence type="ECO:0000256" key="1">
    <source>
        <dbReference type="ARBA" id="ARBA00022679"/>
    </source>
</evidence>
<keyword evidence="3" id="KW-0862">Zinc</keyword>
<dbReference type="Pfam" id="PF02146">
    <property type="entry name" value="SIR2"/>
    <property type="match status" value="1"/>
</dbReference>
<evidence type="ECO:0000313" key="6">
    <source>
        <dbReference type="EMBL" id="RFA35675.1"/>
    </source>
</evidence>
<dbReference type="RefSeq" id="WP_116302439.1">
    <property type="nucleotide sequence ID" value="NZ_NFZV01000011.1"/>
</dbReference>
<protein>
    <recommendedName>
        <fullName evidence="3">NAD-dependent protein deacylase</fullName>
        <ecNumber evidence="3">2.3.1.286</ecNumber>
    </recommendedName>
    <alternativeName>
        <fullName evidence="3">Regulatory protein SIR2 homolog</fullName>
    </alternativeName>
</protein>
<dbReference type="SUPFAM" id="SSF52467">
    <property type="entry name" value="DHS-like NAD/FAD-binding domain"/>
    <property type="match status" value="1"/>
</dbReference>
<keyword evidence="7" id="KW-1185">Reference proteome</keyword>
<dbReference type="Gene3D" id="3.30.1600.10">
    <property type="entry name" value="SIR2/SIRT2 'Small Domain"/>
    <property type="match status" value="1"/>
</dbReference>
<dbReference type="PANTHER" id="PTHR11085">
    <property type="entry name" value="NAD-DEPENDENT PROTEIN DEACYLASE SIRTUIN-5, MITOCHONDRIAL-RELATED"/>
    <property type="match status" value="1"/>
</dbReference>
<evidence type="ECO:0000313" key="7">
    <source>
        <dbReference type="Proteomes" id="UP000256763"/>
    </source>
</evidence>
<evidence type="ECO:0000256" key="3">
    <source>
        <dbReference type="HAMAP-Rule" id="MF_01121"/>
    </source>
</evidence>
<dbReference type="GO" id="GO:0017136">
    <property type="term" value="F:histone deacetylase activity, NAD-dependent"/>
    <property type="evidence" value="ECO:0007669"/>
    <property type="project" value="TreeGrafter"/>
</dbReference>
<dbReference type="HAMAP" id="MF_01121">
    <property type="entry name" value="Sirtuin_ClassIII"/>
    <property type="match status" value="1"/>
</dbReference>
<reference evidence="7" key="1">
    <citation type="submission" date="2017-05" db="EMBL/GenBank/DDBJ databases">
        <authorList>
            <person name="Sharma S."/>
            <person name="Sidhu C."/>
            <person name="Pinnaka A.K."/>
        </authorList>
    </citation>
    <scope>NUCLEOTIDE SEQUENCE [LARGE SCALE GENOMIC DNA]</scope>
    <source>
        <strain evidence="7">AK93</strain>
    </source>
</reference>
<comment type="caution">
    <text evidence="6">The sequence shown here is derived from an EMBL/GenBank/DDBJ whole genome shotgun (WGS) entry which is preliminary data.</text>
</comment>
<evidence type="ECO:0000259" key="5">
    <source>
        <dbReference type="PROSITE" id="PS50305"/>
    </source>
</evidence>
<comment type="catalytic activity">
    <reaction evidence="3">
        <text>N(6)-succinyl-L-lysyl-[protein] + NAD(+) + H2O = 2''-O-succinyl-ADP-D-ribose + nicotinamide + L-lysyl-[protein]</text>
        <dbReference type="Rhea" id="RHEA:47668"/>
        <dbReference type="Rhea" id="RHEA-COMP:9752"/>
        <dbReference type="Rhea" id="RHEA-COMP:11877"/>
        <dbReference type="ChEBI" id="CHEBI:15377"/>
        <dbReference type="ChEBI" id="CHEBI:17154"/>
        <dbReference type="ChEBI" id="CHEBI:29969"/>
        <dbReference type="ChEBI" id="CHEBI:57540"/>
        <dbReference type="ChEBI" id="CHEBI:87830"/>
        <dbReference type="ChEBI" id="CHEBI:87832"/>
    </reaction>
</comment>
<keyword evidence="1" id="KW-0808">Transferase</keyword>
<feature type="binding site" evidence="3">
    <location>
        <position position="126"/>
    </location>
    <ligand>
        <name>Zn(2+)</name>
        <dbReference type="ChEBI" id="CHEBI:29105"/>
    </ligand>
</feature>
<dbReference type="InterPro" id="IPR027546">
    <property type="entry name" value="Sirtuin_class_III"/>
</dbReference>
<accession>A0A3E0WUL5</accession>
<gene>
    <name evidence="3" type="primary">cobB</name>
    <name evidence="6" type="ORF">CAL65_12120</name>
</gene>
<feature type="binding site" evidence="3">
    <location>
        <begin position="185"/>
        <end position="187"/>
    </location>
    <ligand>
        <name>NAD(+)</name>
        <dbReference type="ChEBI" id="CHEBI:57540"/>
    </ligand>
</feature>
<feature type="binding site" evidence="3">
    <location>
        <position position="145"/>
    </location>
    <ligand>
        <name>Zn(2+)</name>
        <dbReference type="ChEBI" id="CHEBI:29105"/>
    </ligand>
</feature>
<evidence type="ECO:0000256" key="4">
    <source>
        <dbReference type="PROSITE-ProRule" id="PRU00236"/>
    </source>
</evidence>
<feature type="domain" description="Deacetylase sirtuin-type" evidence="5">
    <location>
        <begin position="1"/>
        <end position="243"/>
    </location>
</feature>
<keyword evidence="3" id="KW-0479">Metal-binding</keyword>